<dbReference type="GO" id="GO:0008270">
    <property type="term" value="F:zinc ion binding"/>
    <property type="evidence" value="ECO:0007669"/>
    <property type="project" value="UniProtKB-KW"/>
</dbReference>
<name>A0A8D8S6J2_9HEMI</name>
<evidence type="ECO:0000313" key="5">
    <source>
        <dbReference type="EMBL" id="CAG6662731.1"/>
    </source>
</evidence>
<feature type="domain" description="FLYWCH-type" evidence="4">
    <location>
        <begin position="7"/>
        <end position="42"/>
    </location>
</feature>
<proteinExistence type="predicted"/>
<dbReference type="Pfam" id="PF04500">
    <property type="entry name" value="FLYWCH"/>
    <property type="match status" value="1"/>
</dbReference>
<reference evidence="5" key="1">
    <citation type="submission" date="2021-05" db="EMBL/GenBank/DDBJ databases">
        <authorList>
            <person name="Alioto T."/>
            <person name="Alioto T."/>
            <person name="Gomez Garrido J."/>
        </authorList>
    </citation>
    <scope>NUCLEOTIDE SEQUENCE</scope>
</reference>
<evidence type="ECO:0000256" key="3">
    <source>
        <dbReference type="ARBA" id="ARBA00022833"/>
    </source>
</evidence>
<dbReference type="EMBL" id="HBUF01203417">
    <property type="protein sequence ID" value="CAG6662731.1"/>
    <property type="molecule type" value="Transcribed_RNA"/>
</dbReference>
<accession>A0A8D8S6J2</accession>
<organism evidence="5">
    <name type="scientific">Cacopsylla melanoneura</name>
    <dbReference type="NCBI Taxonomy" id="428564"/>
    <lineage>
        <taxon>Eukaryota</taxon>
        <taxon>Metazoa</taxon>
        <taxon>Ecdysozoa</taxon>
        <taxon>Arthropoda</taxon>
        <taxon>Hexapoda</taxon>
        <taxon>Insecta</taxon>
        <taxon>Pterygota</taxon>
        <taxon>Neoptera</taxon>
        <taxon>Paraneoptera</taxon>
        <taxon>Hemiptera</taxon>
        <taxon>Sternorrhyncha</taxon>
        <taxon>Psylloidea</taxon>
        <taxon>Psyllidae</taxon>
        <taxon>Psyllinae</taxon>
        <taxon>Cacopsylla</taxon>
    </lineage>
</organism>
<keyword evidence="2" id="KW-0863">Zinc-finger</keyword>
<dbReference type="InterPro" id="IPR007588">
    <property type="entry name" value="Znf_FLYWCH"/>
</dbReference>
<protein>
    <recommendedName>
        <fullName evidence="4">FLYWCH-type domain-containing protein</fullName>
    </recommendedName>
</protein>
<evidence type="ECO:0000256" key="2">
    <source>
        <dbReference type="ARBA" id="ARBA00022771"/>
    </source>
</evidence>
<keyword evidence="1" id="KW-0479">Metal-binding</keyword>
<evidence type="ECO:0000259" key="4">
    <source>
        <dbReference type="Pfam" id="PF04500"/>
    </source>
</evidence>
<sequence length="195" mass="22652">MLSSKFKQLHIVDGYKFRFQKTLANGVQRWLCSKSASQKCYAFLKFDVAGVMIEKRFSSCPSLFMQLFTIHGLKNNVYVPCINTDCKFPPTLWAEFSSSICRTTNACESYHSKLNSMFYHSHPNIYLFLEAVQEIQTGNYIKINTAHTQRKVRRAKASVEKEYSIAQEMKRFTNGEIDRLTYVKSLSRKFPPQNL</sequence>
<dbReference type="AlphaFoldDB" id="A0A8D8S6J2"/>
<evidence type="ECO:0000256" key="1">
    <source>
        <dbReference type="ARBA" id="ARBA00022723"/>
    </source>
</evidence>
<keyword evidence="3" id="KW-0862">Zinc</keyword>
<dbReference type="Gene3D" id="2.20.25.240">
    <property type="match status" value="1"/>
</dbReference>